<organism evidence="1 2">
    <name type="scientific">Paenarthrobacter ureafaciens</name>
    <dbReference type="NCBI Taxonomy" id="37931"/>
    <lineage>
        <taxon>Bacteria</taxon>
        <taxon>Bacillati</taxon>
        <taxon>Actinomycetota</taxon>
        <taxon>Actinomycetes</taxon>
        <taxon>Micrococcales</taxon>
        <taxon>Micrococcaceae</taxon>
        <taxon>Paenarthrobacter</taxon>
    </lineage>
</organism>
<protein>
    <submittedName>
        <fullName evidence="1">Uncharacterized protein</fullName>
    </submittedName>
</protein>
<evidence type="ECO:0000313" key="2">
    <source>
        <dbReference type="Proteomes" id="UP001163293"/>
    </source>
</evidence>
<dbReference type="EMBL" id="CP101188">
    <property type="protein sequence ID" value="UYW00101.1"/>
    <property type="molecule type" value="Genomic_DNA"/>
</dbReference>
<accession>A0AAX3EPN8</accession>
<evidence type="ECO:0000313" key="1">
    <source>
        <dbReference type="EMBL" id="UYW00101.1"/>
    </source>
</evidence>
<gene>
    <name evidence="1" type="ORF">NL394_23110</name>
</gene>
<name>A0AAX3EPN8_PAEUR</name>
<dbReference type="Proteomes" id="UP001163293">
    <property type="component" value="Plasmid unnamed3"/>
</dbReference>
<reference evidence="1" key="1">
    <citation type="submission" date="2022-07" db="EMBL/GenBank/DDBJ databases">
        <authorList>
            <person name="Wu T."/>
        </authorList>
    </citation>
    <scope>NUCLEOTIDE SEQUENCE</scope>
    <source>
        <strain evidence="1">SD-1</strain>
        <plasmid evidence="1">unnamed3</plasmid>
    </source>
</reference>
<geneLocation type="plasmid" evidence="1 2">
    <name>unnamed3</name>
</geneLocation>
<sequence length="245" mass="26539">MPVSAKEFKSWLDASSISTSPAALSALTGLNRGTLGNQLRRGNVAESTVVAVARAAGIGVLQALTAFDGYRDVLSRPVEPSAAEVLSQVHHADLMAELQFRTSKTHYPRELRSHIPLIEFPHDGSHRAWVDALDPGDLRHRMAAESGMALTYIITSLTENRLSPHLAVAASRATGGSFASGLVVVGLVTPAEGGWQVRAREDELLEVSDDALVELISGRINLLQRRVKQRKEAREYAEKMTELLG</sequence>
<proteinExistence type="predicted"/>
<dbReference type="RefSeq" id="WP_069695475.1">
    <property type="nucleotide sequence ID" value="NZ_CP101182.1"/>
</dbReference>
<keyword evidence="1" id="KW-0614">Plasmid</keyword>
<keyword evidence="2" id="KW-1185">Reference proteome</keyword>
<dbReference type="AlphaFoldDB" id="A0AAX3EPN8"/>